<keyword evidence="2" id="KW-0808">Transferase</keyword>
<dbReference type="GO" id="GO:0008168">
    <property type="term" value="F:methyltransferase activity"/>
    <property type="evidence" value="ECO:0007669"/>
    <property type="project" value="UniProtKB-KW"/>
</dbReference>
<feature type="domain" description="Methyltransferase" evidence="1">
    <location>
        <begin position="39"/>
        <end position="149"/>
    </location>
</feature>
<dbReference type="Gene3D" id="3.40.50.150">
    <property type="entry name" value="Vaccinia Virus protein VP39"/>
    <property type="match status" value="1"/>
</dbReference>
<sequence>MIQKIKIKDIELMQDTELQSITLDSVALADFVKINRCAKKVLEIGSGNGIISLLLAKKMKAKIVGVEILKKSYDLAIENANNNEIKNVEYINEDIKEFSKHIFQEFDIVVSNPPYFLESNENQIKKDSCKRIARNEENLKIEEIIAISNAILKNRGHLYLIFRVERLDEILEYLLGTKLVAKVLKFVYTKRDAKALLVLVDCIKGAKKGLVVEAPLNVYDSSVKEYLYK</sequence>
<dbReference type="Pfam" id="PF13847">
    <property type="entry name" value="Methyltransf_31"/>
    <property type="match status" value="1"/>
</dbReference>
<evidence type="ECO:0000313" key="3">
    <source>
        <dbReference type="Proteomes" id="UP001225134"/>
    </source>
</evidence>
<dbReference type="InterPro" id="IPR025714">
    <property type="entry name" value="Methyltranfer_dom"/>
</dbReference>
<proteinExistence type="predicted"/>
<keyword evidence="3" id="KW-1185">Reference proteome</keyword>
<protein>
    <submittedName>
        <fullName evidence="2">Methyltransferase</fullName>
    </submittedName>
</protein>
<dbReference type="InterPro" id="IPR029063">
    <property type="entry name" value="SAM-dependent_MTases_sf"/>
</dbReference>
<dbReference type="EMBL" id="JASSPP010000004">
    <property type="protein sequence ID" value="MDK9580589.1"/>
    <property type="molecule type" value="Genomic_DNA"/>
</dbReference>
<dbReference type="PROSITE" id="PS00092">
    <property type="entry name" value="N6_MTASE"/>
    <property type="match status" value="1"/>
</dbReference>
<dbReference type="CDD" id="cd02440">
    <property type="entry name" value="AdoMet_MTases"/>
    <property type="match status" value="1"/>
</dbReference>
<dbReference type="SUPFAM" id="SSF53335">
    <property type="entry name" value="S-adenosyl-L-methionine-dependent methyltransferases"/>
    <property type="match status" value="1"/>
</dbReference>
<gene>
    <name evidence="2" type="ORF">QQA45_03540</name>
</gene>
<dbReference type="RefSeq" id="WP_285152895.1">
    <property type="nucleotide sequence ID" value="NZ_JASSPP010000004.1"/>
</dbReference>
<dbReference type="GO" id="GO:0032259">
    <property type="term" value="P:methylation"/>
    <property type="evidence" value="ECO:0007669"/>
    <property type="project" value="UniProtKB-KW"/>
</dbReference>
<dbReference type="Proteomes" id="UP001225134">
    <property type="component" value="Unassembled WGS sequence"/>
</dbReference>
<evidence type="ECO:0000313" key="2">
    <source>
        <dbReference type="EMBL" id="MDK9580589.1"/>
    </source>
</evidence>
<reference evidence="2 3" key="1">
    <citation type="submission" date="2023-06" db="EMBL/GenBank/DDBJ databases">
        <title>Antibody response to the Sneathia vaginalis cytopathogenic toxin A during pregnancy.</title>
        <authorList>
            <person name="Mccoy Z.T."/>
            <person name="Serrano M.G."/>
            <person name="Spaine K."/>
            <person name="Edwards D.J."/>
            <person name="Buck G.A."/>
            <person name="Jefferson K."/>
        </authorList>
    </citation>
    <scope>NUCLEOTIDE SEQUENCE [LARGE SCALE GENOMIC DNA]</scope>
    <source>
        <strain evidence="2 3">CCUG 42621</strain>
    </source>
</reference>
<name>A0ABT7HJ86_9FUSO</name>
<dbReference type="PANTHER" id="PTHR47739:SF1">
    <property type="entry name" value="TRNA1(VAL) (ADENINE(37)-N6)-METHYLTRANSFERASE"/>
    <property type="match status" value="1"/>
</dbReference>
<dbReference type="InterPro" id="IPR002052">
    <property type="entry name" value="DNA_methylase_N6_adenine_CS"/>
</dbReference>
<organism evidence="2 3">
    <name type="scientific">Sneathia sanguinegens</name>
    <dbReference type="NCBI Taxonomy" id="40543"/>
    <lineage>
        <taxon>Bacteria</taxon>
        <taxon>Fusobacteriati</taxon>
        <taxon>Fusobacteriota</taxon>
        <taxon>Fusobacteriia</taxon>
        <taxon>Fusobacteriales</taxon>
        <taxon>Leptotrichiaceae</taxon>
        <taxon>Sneathia</taxon>
    </lineage>
</organism>
<dbReference type="PANTHER" id="PTHR47739">
    <property type="entry name" value="TRNA1(VAL) (ADENINE(37)-N6)-METHYLTRANSFERASE"/>
    <property type="match status" value="1"/>
</dbReference>
<evidence type="ECO:0000259" key="1">
    <source>
        <dbReference type="Pfam" id="PF13847"/>
    </source>
</evidence>
<accession>A0ABT7HJ86</accession>
<comment type="caution">
    <text evidence="2">The sequence shown here is derived from an EMBL/GenBank/DDBJ whole genome shotgun (WGS) entry which is preliminary data.</text>
</comment>
<dbReference type="InterPro" id="IPR050210">
    <property type="entry name" value="tRNA_Adenine-N(6)_MTase"/>
</dbReference>
<keyword evidence="2" id="KW-0489">Methyltransferase</keyword>